<organism evidence="7">
    <name type="scientific">viral metagenome</name>
    <dbReference type="NCBI Taxonomy" id="1070528"/>
    <lineage>
        <taxon>unclassified sequences</taxon>
        <taxon>metagenomes</taxon>
        <taxon>organismal metagenomes</taxon>
    </lineage>
</organism>
<evidence type="ECO:0000259" key="5">
    <source>
        <dbReference type="PROSITE" id="PS51192"/>
    </source>
</evidence>
<keyword evidence="3" id="KW-0347">Helicase</keyword>
<name>A0A6C0BE58_9ZZZZ</name>
<sequence>MLHFSVTKEINNELYENVTKFMYPKLNELEIKKLNYYFCNVLDFISMCNYLTPDYINFFRRDNYKDLKWLITYLLPYDVNDMKKNIDNLSDIYTKKFKQCDINKELPKYMFSNLQYNRCIRDKGIFTEIKYNEEHIKDNYYLLLQTIKTMRNKFHINWYNVVPCREDTIRNSRLYLDTLELKNSKKYRYVDVCDKTKLLKNLSFKGLTIDEIYDTISLDLYESVLPCKWLIFDIVVNNEITNIISIFDILFDMTHINKSVEWNRLDNDNKNKFSVRYDDLKKSFNQKIILKIERTDMINYTILFDVIEKIIKSMCMYFDTINKSNNLIKYTKLNNKKVIIIDDIEEEEIIQLDYDTIQKTFNSISDENMYNFICESIQQFKNTWYYINTKINDFTSSKNIYNFSKSFVHFTDVEKKFTRLPRYWCSLTDEHKFMILSRFNDTNTSIWFNIANNLRNIYTIIDSNISSKDIYDIMESIYRAIHINIVDIIFQTLIRKGVLTEFVNDIDFSKERGELLKKIRKSRFVNDNPYGKYSYYYLTNEHFNDLEKTELELNNKKGLYGYFDICMNTSWYIFDAYNWVSQIGFCHRFIHNRVNYISGATGSGKSTQIPKLYAYYLKSISHINDPTVIITVPRLNILDSTGGNVALEMGTPYKDVNNKLTYFSYVQFESSDINNVTQYNIYGKYPKIRFVTDGIMLGKIQNIFFKLRKSKNSEYTYTRNDICNVLIVDEAHEHNVNMDIILTFSQFIVTYNNKIKLGIVSATLDNDEPIYRRYFRDVNDNRKYPLDMSIQKNIIDRCNTERRFQISSPFNTTPFKIREVYEPNKKSYEIVRDIIKTTDDGEILLFHSGKKEITDEINILNTLNYLPDNVIALPYYKDLNDDVKKFIININKNKKFLKINKQDLLPMLPDNLFLDEMKKGNNTYTRVIVVSTNIAEASVTIEGLTYIVDTGKEKTNIFDHITRTNIIKENYIPEESRIQRRGRVGRVGQGTVYYNYKENQLIDNVKQYKISIEKLDLTMLQLLKSNKDKLVFGKFKYKQINDMLFNFKNPRNIKISKEVFIKLFEDSAQGITDIMVDHYVINNEFYCYYGNSKHYDYNNIRYMNYVYNEGLDYRQLIDKNGDIFIIHPDELNIRRNIGGKVISSVSNTVTIKDNMIISNKIGTFWKMLLNACLIGEYIENKKKSFSKTKIGNLFQQFINSYRMYEDIEEDFLKILFYGYGLSENDEQFIKLFHIIRFITSIKGNINKLFLKKYENFVPIFSNTFGQHFSDLETLNNVYEIAKKSNIEELDSFKCVNINTLNKFLKRDAFKKQVFEVIVDLRKYMYHYRLYMNKLNIDLIKGTLLLALPYNIIFKISNTNKSYSSLYKPSKQHILTTSKTFIIPHKYVLYINKNTEFNNVNLLTGLKKEDLLFVANIYRKTIVPILEHHTYVDNINKELVNAITFLKTSIEDINIDLSYVINNTHIWNVLSDMNINISSEDLLEH</sequence>
<keyword evidence="2" id="KW-0378">Hydrolase</keyword>
<dbReference type="PROSITE" id="PS51192">
    <property type="entry name" value="HELICASE_ATP_BIND_1"/>
    <property type="match status" value="1"/>
</dbReference>
<evidence type="ECO:0000256" key="1">
    <source>
        <dbReference type="ARBA" id="ARBA00022741"/>
    </source>
</evidence>
<dbReference type="PANTHER" id="PTHR18934:SF99">
    <property type="entry name" value="ATP-DEPENDENT RNA HELICASE DHX37-RELATED"/>
    <property type="match status" value="1"/>
</dbReference>
<reference evidence="7" key="1">
    <citation type="journal article" date="2020" name="Nature">
        <title>Giant virus diversity and host interactions through global metagenomics.</title>
        <authorList>
            <person name="Schulz F."/>
            <person name="Roux S."/>
            <person name="Paez-Espino D."/>
            <person name="Jungbluth S."/>
            <person name="Walsh D.A."/>
            <person name="Denef V.J."/>
            <person name="McMahon K.D."/>
            <person name="Konstantinidis K.T."/>
            <person name="Eloe-Fadrosh E.A."/>
            <person name="Kyrpides N.C."/>
            <person name="Woyke T."/>
        </authorList>
    </citation>
    <scope>NUCLEOTIDE SEQUENCE</scope>
    <source>
        <strain evidence="7">GVMAG-M-3300010160-60</strain>
    </source>
</reference>
<dbReference type="EMBL" id="MN739132">
    <property type="protein sequence ID" value="QHS90350.1"/>
    <property type="molecule type" value="Genomic_DNA"/>
</dbReference>
<accession>A0A6C0BE58</accession>
<dbReference type="GO" id="GO:0003677">
    <property type="term" value="F:DNA binding"/>
    <property type="evidence" value="ECO:0007669"/>
    <property type="project" value="InterPro"/>
</dbReference>
<dbReference type="InterPro" id="IPR001650">
    <property type="entry name" value="Helicase_C-like"/>
</dbReference>
<dbReference type="SMART" id="SM00487">
    <property type="entry name" value="DEXDc"/>
    <property type="match status" value="1"/>
</dbReference>
<evidence type="ECO:0000313" key="7">
    <source>
        <dbReference type="EMBL" id="QHS90350.1"/>
    </source>
</evidence>
<dbReference type="GO" id="GO:0003723">
    <property type="term" value="F:RNA binding"/>
    <property type="evidence" value="ECO:0007669"/>
    <property type="project" value="TreeGrafter"/>
</dbReference>
<dbReference type="Pfam" id="PF04851">
    <property type="entry name" value="ResIII"/>
    <property type="match status" value="1"/>
</dbReference>
<evidence type="ECO:0000256" key="3">
    <source>
        <dbReference type="ARBA" id="ARBA00022806"/>
    </source>
</evidence>
<evidence type="ECO:0000259" key="6">
    <source>
        <dbReference type="PROSITE" id="PS51194"/>
    </source>
</evidence>
<dbReference type="GO" id="GO:0016787">
    <property type="term" value="F:hydrolase activity"/>
    <property type="evidence" value="ECO:0007669"/>
    <property type="project" value="UniProtKB-KW"/>
</dbReference>
<dbReference type="Gene3D" id="3.40.50.300">
    <property type="entry name" value="P-loop containing nucleotide triphosphate hydrolases"/>
    <property type="match status" value="2"/>
</dbReference>
<dbReference type="SMART" id="SM00490">
    <property type="entry name" value="HELICc"/>
    <property type="match status" value="1"/>
</dbReference>
<proteinExistence type="predicted"/>
<dbReference type="PROSITE" id="PS51194">
    <property type="entry name" value="HELICASE_CTER"/>
    <property type="match status" value="1"/>
</dbReference>
<evidence type="ECO:0008006" key="8">
    <source>
        <dbReference type="Google" id="ProtNLM"/>
    </source>
</evidence>
<evidence type="ECO:0000256" key="2">
    <source>
        <dbReference type="ARBA" id="ARBA00022801"/>
    </source>
</evidence>
<protein>
    <recommendedName>
        <fullName evidence="8">Helicase ATP-binding domain-containing protein</fullName>
    </recommendedName>
</protein>
<dbReference type="InterPro" id="IPR014001">
    <property type="entry name" value="Helicase_ATP-bd"/>
</dbReference>
<dbReference type="SUPFAM" id="SSF52540">
    <property type="entry name" value="P-loop containing nucleoside triphosphate hydrolases"/>
    <property type="match status" value="1"/>
</dbReference>
<dbReference type="GO" id="GO:0004386">
    <property type="term" value="F:helicase activity"/>
    <property type="evidence" value="ECO:0007669"/>
    <property type="project" value="UniProtKB-KW"/>
</dbReference>
<dbReference type="InterPro" id="IPR006935">
    <property type="entry name" value="Helicase/UvrB_N"/>
</dbReference>
<dbReference type="InterPro" id="IPR027417">
    <property type="entry name" value="P-loop_NTPase"/>
</dbReference>
<dbReference type="GO" id="GO:0005524">
    <property type="term" value="F:ATP binding"/>
    <property type="evidence" value="ECO:0007669"/>
    <property type="project" value="UniProtKB-KW"/>
</dbReference>
<feature type="domain" description="Helicase ATP-binding" evidence="5">
    <location>
        <begin position="586"/>
        <end position="782"/>
    </location>
</feature>
<keyword evidence="4" id="KW-0067">ATP-binding</keyword>
<dbReference type="PANTHER" id="PTHR18934">
    <property type="entry name" value="ATP-DEPENDENT RNA HELICASE"/>
    <property type="match status" value="1"/>
</dbReference>
<keyword evidence="1" id="KW-0547">Nucleotide-binding</keyword>
<dbReference type="Pfam" id="PF00271">
    <property type="entry name" value="Helicase_C"/>
    <property type="match status" value="1"/>
</dbReference>
<evidence type="ECO:0000256" key="4">
    <source>
        <dbReference type="ARBA" id="ARBA00022840"/>
    </source>
</evidence>
<feature type="domain" description="Helicase C-terminal" evidence="6">
    <location>
        <begin position="858"/>
        <end position="1023"/>
    </location>
</feature>